<dbReference type="GO" id="GO:0004497">
    <property type="term" value="F:monooxygenase activity"/>
    <property type="evidence" value="ECO:0007669"/>
    <property type="project" value="UniProtKB-KW"/>
</dbReference>
<evidence type="ECO:0000256" key="6">
    <source>
        <dbReference type="ARBA" id="ARBA00023002"/>
    </source>
</evidence>
<dbReference type="GeneID" id="85352084"/>
<dbReference type="InterPro" id="IPR001128">
    <property type="entry name" value="Cyt_P450"/>
</dbReference>
<name>A0AA39KBT1_ARMTA</name>
<dbReference type="InterPro" id="IPR050364">
    <property type="entry name" value="Cytochrome_P450_fung"/>
</dbReference>
<keyword evidence="7 9" id="KW-0408">Iron</keyword>
<keyword evidence="5 9" id="KW-0479">Metal-binding</keyword>
<keyword evidence="12" id="KW-1185">Reference proteome</keyword>
<dbReference type="Pfam" id="PF00067">
    <property type="entry name" value="p450"/>
    <property type="match status" value="1"/>
</dbReference>
<organism evidence="11 12">
    <name type="scientific">Armillaria tabescens</name>
    <name type="common">Ringless honey mushroom</name>
    <name type="synonym">Agaricus tabescens</name>
    <dbReference type="NCBI Taxonomy" id="1929756"/>
    <lineage>
        <taxon>Eukaryota</taxon>
        <taxon>Fungi</taxon>
        <taxon>Dikarya</taxon>
        <taxon>Basidiomycota</taxon>
        <taxon>Agaricomycotina</taxon>
        <taxon>Agaricomycetes</taxon>
        <taxon>Agaricomycetidae</taxon>
        <taxon>Agaricales</taxon>
        <taxon>Marasmiineae</taxon>
        <taxon>Physalacriaceae</taxon>
        <taxon>Desarmillaria</taxon>
    </lineage>
</organism>
<dbReference type="CDD" id="cd11065">
    <property type="entry name" value="CYP64-like"/>
    <property type="match status" value="1"/>
</dbReference>
<dbReference type="PRINTS" id="PR00463">
    <property type="entry name" value="EP450I"/>
</dbReference>
<comment type="similarity">
    <text evidence="3 10">Belongs to the cytochrome P450 family.</text>
</comment>
<dbReference type="InterPro" id="IPR002401">
    <property type="entry name" value="Cyt_P450_E_grp-I"/>
</dbReference>
<accession>A0AA39KBT1</accession>
<evidence type="ECO:0000313" key="11">
    <source>
        <dbReference type="EMBL" id="KAK0458200.1"/>
    </source>
</evidence>
<comment type="cofactor">
    <cofactor evidence="1 9">
        <name>heme</name>
        <dbReference type="ChEBI" id="CHEBI:30413"/>
    </cofactor>
</comment>
<feature type="binding site" description="axial binding residue" evidence="9">
    <location>
        <position position="435"/>
    </location>
    <ligand>
        <name>heme</name>
        <dbReference type="ChEBI" id="CHEBI:30413"/>
    </ligand>
    <ligandPart>
        <name>Fe</name>
        <dbReference type="ChEBI" id="CHEBI:18248"/>
    </ligandPart>
</feature>
<dbReference type="GO" id="GO:0020037">
    <property type="term" value="F:heme binding"/>
    <property type="evidence" value="ECO:0007669"/>
    <property type="project" value="InterPro"/>
</dbReference>
<dbReference type="SUPFAM" id="SSF48264">
    <property type="entry name" value="Cytochrome P450"/>
    <property type="match status" value="1"/>
</dbReference>
<dbReference type="PRINTS" id="PR00385">
    <property type="entry name" value="P450"/>
</dbReference>
<reference evidence="11" key="1">
    <citation type="submission" date="2023-06" db="EMBL/GenBank/DDBJ databases">
        <authorList>
            <consortium name="Lawrence Berkeley National Laboratory"/>
            <person name="Ahrendt S."/>
            <person name="Sahu N."/>
            <person name="Indic B."/>
            <person name="Wong-Bajracharya J."/>
            <person name="Merenyi Z."/>
            <person name="Ke H.-M."/>
            <person name="Monk M."/>
            <person name="Kocsube S."/>
            <person name="Drula E."/>
            <person name="Lipzen A."/>
            <person name="Balint B."/>
            <person name="Henrissat B."/>
            <person name="Andreopoulos B."/>
            <person name="Martin F.M."/>
            <person name="Harder C.B."/>
            <person name="Rigling D."/>
            <person name="Ford K.L."/>
            <person name="Foster G.D."/>
            <person name="Pangilinan J."/>
            <person name="Papanicolaou A."/>
            <person name="Barry K."/>
            <person name="LaButti K."/>
            <person name="Viragh M."/>
            <person name="Koriabine M."/>
            <person name="Yan M."/>
            <person name="Riley R."/>
            <person name="Champramary S."/>
            <person name="Plett K.L."/>
            <person name="Tsai I.J."/>
            <person name="Slot J."/>
            <person name="Sipos G."/>
            <person name="Plett J."/>
            <person name="Nagy L.G."/>
            <person name="Grigoriev I.V."/>
        </authorList>
    </citation>
    <scope>NUCLEOTIDE SEQUENCE</scope>
    <source>
        <strain evidence="11">CCBAS 213</strain>
    </source>
</reference>
<comment type="caution">
    <text evidence="11">The sequence shown here is derived from an EMBL/GenBank/DDBJ whole genome shotgun (WGS) entry which is preliminary data.</text>
</comment>
<evidence type="ECO:0000313" key="12">
    <source>
        <dbReference type="Proteomes" id="UP001175211"/>
    </source>
</evidence>
<evidence type="ECO:0000256" key="1">
    <source>
        <dbReference type="ARBA" id="ARBA00001971"/>
    </source>
</evidence>
<evidence type="ECO:0000256" key="7">
    <source>
        <dbReference type="ARBA" id="ARBA00023004"/>
    </source>
</evidence>
<evidence type="ECO:0000256" key="8">
    <source>
        <dbReference type="ARBA" id="ARBA00023033"/>
    </source>
</evidence>
<dbReference type="AlphaFoldDB" id="A0AA39KBT1"/>
<protein>
    <submittedName>
        <fullName evidence="11">Cytochrome P450</fullName>
    </submittedName>
</protein>
<evidence type="ECO:0000256" key="9">
    <source>
        <dbReference type="PIRSR" id="PIRSR602401-1"/>
    </source>
</evidence>
<sequence length="560" mass="63288">MYEATICLTIFAAFYILWDYLSAARRPPGPFRWPVVGNAFQIPTETPWRQFSEWGKQYGDLVSLRIFGRPVLVLNSWEAITDLYEHKTSIYSDKPLRFMGELSGFGRTLTMKSNDDATKEIRKLLYGEFGPRAVKKHTHILEENARRLCCWNIKQPEAYLTNIRRMATINIMRIAYGCVITEDAEADEIAAMSTQVMFNLSVALAPSRYFVNLLPILKYIPAFMPGGSFQTQAAKSRQTFKDYWMKPFDALVNRMKSGMALPSLLSNALEANGFDTNISNSAYLDLLRDTGAEARGAGTDTNVSTITSFFLAMVLYPDIQRRAQEEILSVIRDERLPKLSDRDSLPYVNALVKELLRWSPAAPCLSRVLRVPDVYRGFNIAAGTMVIANAWAITRNESWFPDPETFDPERHLNRDSKSKIPESASLAFGFGRRSCPASYVALDTVWITVAMTLATCTIYPEVDSSGNISLPEVKYTSGALSHPCPFSCRIEPRSETSLWDLRYWMNCIIISKSNNYFSSVSLSCGLSEIFCQNSKMAGRFSEELFFAFSSCHHVILLARL</sequence>
<evidence type="ECO:0000256" key="4">
    <source>
        <dbReference type="ARBA" id="ARBA00022617"/>
    </source>
</evidence>
<dbReference type="PANTHER" id="PTHR46300">
    <property type="entry name" value="P450, PUTATIVE (EUROFUNG)-RELATED-RELATED"/>
    <property type="match status" value="1"/>
</dbReference>
<dbReference type="Proteomes" id="UP001175211">
    <property type="component" value="Unassembled WGS sequence"/>
</dbReference>
<dbReference type="EMBL" id="JAUEPS010000018">
    <property type="protein sequence ID" value="KAK0458200.1"/>
    <property type="molecule type" value="Genomic_DNA"/>
</dbReference>
<dbReference type="Gene3D" id="1.10.630.10">
    <property type="entry name" value="Cytochrome P450"/>
    <property type="match status" value="1"/>
</dbReference>
<keyword evidence="8 10" id="KW-0503">Monooxygenase</keyword>
<dbReference type="GO" id="GO:0016705">
    <property type="term" value="F:oxidoreductase activity, acting on paired donors, with incorporation or reduction of molecular oxygen"/>
    <property type="evidence" value="ECO:0007669"/>
    <property type="project" value="InterPro"/>
</dbReference>
<dbReference type="PROSITE" id="PS00086">
    <property type="entry name" value="CYTOCHROME_P450"/>
    <property type="match status" value="1"/>
</dbReference>
<dbReference type="GO" id="GO:0005506">
    <property type="term" value="F:iron ion binding"/>
    <property type="evidence" value="ECO:0007669"/>
    <property type="project" value="InterPro"/>
</dbReference>
<keyword evidence="4 9" id="KW-0349">Heme</keyword>
<evidence type="ECO:0000256" key="5">
    <source>
        <dbReference type="ARBA" id="ARBA00022723"/>
    </source>
</evidence>
<keyword evidence="6 10" id="KW-0560">Oxidoreductase</keyword>
<evidence type="ECO:0000256" key="10">
    <source>
        <dbReference type="RuleBase" id="RU000461"/>
    </source>
</evidence>
<evidence type="ECO:0000256" key="2">
    <source>
        <dbReference type="ARBA" id="ARBA00005179"/>
    </source>
</evidence>
<gene>
    <name evidence="11" type="ORF">EV420DRAFT_1308961</name>
</gene>
<dbReference type="InterPro" id="IPR036396">
    <property type="entry name" value="Cyt_P450_sf"/>
</dbReference>
<dbReference type="RefSeq" id="XP_060330488.1">
    <property type="nucleotide sequence ID" value="XM_060468536.1"/>
</dbReference>
<dbReference type="InterPro" id="IPR017972">
    <property type="entry name" value="Cyt_P450_CS"/>
</dbReference>
<dbReference type="PANTHER" id="PTHR46300:SF7">
    <property type="entry name" value="P450, PUTATIVE (EUROFUNG)-RELATED"/>
    <property type="match status" value="1"/>
</dbReference>
<comment type="pathway">
    <text evidence="2">Secondary metabolite biosynthesis.</text>
</comment>
<evidence type="ECO:0000256" key="3">
    <source>
        <dbReference type="ARBA" id="ARBA00010617"/>
    </source>
</evidence>
<proteinExistence type="inferred from homology"/>